<organism evidence="2 3">
    <name type="scientific">Pedobacter albus</name>
    <dbReference type="NCBI Taxonomy" id="3113905"/>
    <lineage>
        <taxon>Bacteria</taxon>
        <taxon>Pseudomonadati</taxon>
        <taxon>Bacteroidota</taxon>
        <taxon>Sphingobacteriia</taxon>
        <taxon>Sphingobacteriales</taxon>
        <taxon>Sphingobacteriaceae</taxon>
        <taxon>Pedobacter</taxon>
    </lineage>
</organism>
<keyword evidence="3" id="KW-1185">Reference proteome</keyword>
<keyword evidence="1" id="KW-0472">Membrane</keyword>
<name>A0ABU7ICI3_9SPHI</name>
<dbReference type="RefSeq" id="WP_330109459.1">
    <property type="nucleotide sequence ID" value="NZ_JAZDQT010000003.1"/>
</dbReference>
<dbReference type="InterPro" id="IPR024623">
    <property type="entry name" value="YtxH"/>
</dbReference>
<dbReference type="Pfam" id="PF12732">
    <property type="entry name" value="YtxH"/>
    <property type="match status" value="1"/>
</dbReference>
<sequence length="117" mass="12553">MKYGKLISRLFAEKSNHNAQVAVALIAGLAAGAVLGILFAPASGEEARKRIADGAKNLGNGVRDGYDNLKRRIVGEEHEELAAETAVPHLVGEPSLKKRRSAIKDLVTEAQQNEEHS</sequence>
<reference evidence="2 3" key="1">
    <citation type="submission" date="2024-01" db="EMBL/GenBank/DDBJ databases">
        <title>Pedobacter sp. nov., isolated from fresh soil.</title>
        <authorList>
            <person name="Le N.T.T."/>
        </authorList>
    </citation>
    <scope>NUCLEOTIDE SEQUENCE [LARGE SCALE GENOMIC DNA]</scope>
    <source>
        <strain evidence="2 3">KR3-3</strain>
    </source>
</reference>
<dbReference type="EMBL" id="JAZDQT010000003">
    <property type="protein sequence ID" value="MEE1947177.1"/>
    <property type="molecule type" value="Genomic_DNA"/>
</dbReference>
<protein>
    <submittedName>
        <fullName evidence="2">YtxH domain-containing protein</fullName>
    </submittedName>
</protein>
<proteinExistence type="predicted"/>
<accession>A0ABU7ICI3</accession>
<keyword evidence="1" id="KW-1133">Transmembrane helix</keyword>
<evidence type="ECO:0000313" key="3">
    <source>
        <dbReference type="Proteomes" id="UP001336835"/>
    </source>
</evidence>
<comment type="caution">
    <text evidence="2">The sequence shown here is derived from an EMBL/GenBank/DDBJ whole genome shotgun (WGS) entry which is preliminary data.</text>
</comment>
<keyword evidence="1" id="KW-0812">Transmembrane</keyword>
<dbReference type="Proteomes" id="UP001336835">
    <property type="component" value="Unassembled WGS sequence"/>
</dbReference>
<gene>
    <name evidence="2" type="ORF">VRU48_18770</name>
</gene>
<feature type="transmembrane region" description="Helical" evidence="1">
    <location>
        <begin position="20"/>
        <end position="40"/>
    </location>
</feature>
<evidence type="ECO:0000313" key="2">
    <source>
        <dbReference type="EMBL" id="MEE1947177.1"/>
    </source>
</evidence>
<evidence type="ECO:0000256" key="1">
    <source>
        <dbReference type="SAM" id="Phobius"/>
    </source>
</evidence>